<keyword evidence="1" id="KW-0472">Membrane</keyword>
<keyword evidence="1" id="KW-1133">Transmembrane helix</keyword>
<dbReference type="Proteomes" id="UP001630127">
    <property type="component" value="Unassembled WGS sequence"/>
</dbReference>
<reference evidence="2 3" key="1">
    <citation type="submission" date="2024-11" db="EMBL/GenBank/DDBJ databases">
        <title>A near-complete genome assembly of Cinchona calisaya.</title>
        <authorList>
            <person name="Lian D.C."/>
            <person name="Zhao X.W."/>
            <person name="Wei L."/>
        </authorList>
    </citation>
    <scope>NUCLEOTIDE SEQUENCE [LARGE SCALE GENOMIC DNA]</scope>
    <source>
        <tissue evidence="2">Nenye</tissue>
    </source>
</reference>
<evidence type="ECO:0000256" key="1">
    <source>
        <dbReference type="SAM" id="Phobius"/>
    </source>
</evidence>
<keyword evidence="1" id="KW-0812">Transmembrane</keyword>
<sequence length="184" mass="21948">MLSLDVVERVAACMLGRRRESFWDWWASGYGSFRRGRVRASSLRRGRERIWDGGRGLGMQQLLERRGMGKRLGWQRKMRRYFKGRKWEKERFQAVEENKKEGVEGGDFSVNGVCGGWLRRRSGDGARVVWSIRKLFTIRTRKPSLAVVGLFFFFFFFLLLFLYFCYYYYYYFLNILAAVDDSRS</sequence>
<evidence type="ECO:0000313" key="2">
    <source>
        <dbReference type="EMBL" id="KAL3523041.1"/>
    </source>
</evidence>
<proteinExistence type="predicted"/>
<comment type="caution">
    <text evidence="2">The sequence shown here is derived from an EMBL/GenBank/DDBJ whole genome shotgun (WGS) entry which is preliminary data.</text>
</comment>
<protein>
    <recommendedName>
        <fullName evidence="4">Transmembrane protein</fullName>
    </recommendedName>
</protein>
<name>A0ABD2ZUF0_9GENT</name>
<accession>A0ABD2ZUF0</accession>
<feature type="transmembrane region" description="Helical" evidence="1">
    <location>
        <begin position="145"/>
        <end position="169"/>
    </location>
</feature>
<evidence type="ECO:0008006" key="4">
    <source>
        <dbReference type="Google" id="ProtNLM"/>
    </source>
</evidence>
<gene>
    <name evidence="2" type="ORF">ACH5RR_015875</name>
</gene>
<evidence type="ECO:0000313" key="3">
    <source>
        <dbReference type="Proteomes" id="UP001630127"/>
    </source>
</evidence>
<keyword evidence="3" id="KW-1185">Reference proteome</keyword>
<dbReference type="AlphaFoldDB" id="A0ABD2ZUF0"/>
<dbReference type="EMBL" id="JBJUIK010000007">
    <property type="protein sequence ID" value="KAL3523041.1"/>
    <property type="molecule type" value="Genomic_DNA"/>
</dbReference>
<organism evidence="2 3">
    <name type="scientific">Cinchona calisaya</name>
    <dbReference type="NCBI Taxonomy" id="153742"/>
    <lineage>
        <taxon>Eukaryota</taxon>
        <taxon>Viridiplantae</taxon>
        <taxon>Streptophyta</taxon>
        <taxon>Embryophyta</taxon>
        <taxon>Tracheophyta</taxon>
        <taxon>Spermatophyta</taxon>
        <taxon>Magnoliopsida</taxon>
        <taxon>eudicotyledons</taxon>
        <taxon>Gunneridae</taxon>
        <taxon>Pentapetalae</taxon>
        <taxon>asterids</taxon>
        <taxon>lamiids</taxon>
        <taxon>Gentianales</taxon>
        <taxon>Rubiaceae</taxon>
        <taxon>Cinchonoideae</taxon>
        <taxon>Cinchoneae</taxon>
        <taxon>Cinchona</taxon>
    </lineage>
</organism>